<dbReference type="Gene3D" id="3.40.1280.10">
    <property type="match status" value="1"/>
</dbReference>
<dbReference type="InterPro" id="IPR015947">
    <property type="entry name" value="PUA-like_sf"/>
</dbReference>
<protein>
    <recommendedName>
        <fullName evidence="4 12">Ribosomal RNA small subunit methyltransferase E</fullName>
        <ecNumber evidence="3 12">2.1.1.193</ecNumber>
    </recommendedName>
</protein>
<dbReference type="EMBL" id="FMAU01000001">
    <property type="protein sequence ID" value="SCB89165.1"/>
    <property type="molecule type" value="Genomic_DNA"/>
</dbReference>
<dbReference type="PANTHER" id="PTHR30027:SF3">
    <property type="entry name" value="16S RRNA (URACIL(1498)-N(3))-METHYLTRANSFERASE"/>
    <property type="match status" value="1"/>
</dbReference>
<feature type="domain" description="Ribosomal RNA small subunit methyltransferase E methyltransferase" evidence="13">
    <location>
        <begin position="72"/>
        <end position="243"/>
    </location>
</feature>
<evidence type="ECO:0000256" key="6">
    <source>
        <dbReference type="ARBA" id="ARBA00022552"/>
    </source>
</evidence>
<dbReference type="Gene3D" id="2.40.240.20">
    <property type="entry name" value="Hypothetical PUA domain-like, domain 1"/>
    <property type="match status" value="1"/>
</dbReference>
<evidence type="ECO:0000256" key="1">
    <source>
        <dbReference type="ARBA" id="ARBA00004496"/>
    </source>
</evidence>
<evidence type="ECO:0000256" key="4">
    <source>
        <dbReference type="ARBA" id="ARBA00013673"/>
    </source>
</evidence>
<dbReference type="InterPro" id="IPR046886">
    <property type="entry name" value="RsmE_MTase_dom"/>
</dbReference>
<dbReference type="FunFam" id="3.40.1280.10:FF:000024">
    <property type="entry name" value="Ribosomal RNA small subunit methyltransferase E"/>
    <property type="match status" value="1"/>
</dbReference>
<dbReference type="NCBIfam" id="NF008691">
    <property type="entry name" value="PRK11713.1-4"/>
    <property type="match status" value="1"/>
</dbReference>
<keyword evidence="7 12" id="KW-0489">Methyltransferase</keyword>
<dbReference type="GO" id="GO:0070475">
    <property type="term" value="P:rRNA base methylation"/>
    <property type="evidence" value="ECO:0007669"/>
    <property type="project" value="TreeGrafter"/>
</dbReference>
<dbReference type="NCBIfam" id="TIGR00046">
    <property type="entry name" value="RsmE family RNA methyltransferase"/>
    <property type="match status" value="1"/>
</dbReference>
<dbReference type="InterPro" id="IPR006700">
    <property type="entry name" value="RsmE"/>
</dbReference>
<evidence type="ECO:0000256" key="10">
    <source>
        <dbReference type="ARBA" id="ARBA00025699"/>
    </source>
</evidence>
<evidence type="ECO:0000313" key="16">
    <source>
        <dbReference type="Proteomes" id="UP000181997"/>
    </source>
</evidence>
<dbReference type="EC" id="2.1.1.193" evidence="3 12"/>
<dbReference type="InterPro" id="IPR029026">
    <property type="entry name" value="tRNA_m1G_MTases_N"/>
</dbReference>
<evidence type="ECO:0000259" key="14">
    <source>
        <dbReference type="Pfam" id="PF20260"/>
    </source>
</evidence>
<organism evidence="15 16">
    <name type="scientific">[Bacillus] enclensis</name>
    <dbReference type="NCBI Taxonomy" id="1402860"/>
    <lineage>
        <taxon>Bacteria</taxon>
        <taxon>Bacillati</taxon>
        <taxon>Bacillota</taxon>
        <taxon>Bacilli</taxon>
        <taxon>Bacillales</taxon>
        <taxon>Bacillaceae</taxon>
        <taxon>Rossellomorea</taxon>
    </lineage>
</organism>
<dbReference type="SUPFAM" id="SSF75217">
    <property type="entry name" value="alpha/beta knot"/>
    <property type="match status" value="1"/>
</dbReference>
<gene>
    <name evidence="15" type="ORF">GA0061094_1204</name>
</gene>
<keyword evidence="16" id="KW-1185">Reference proteome</keyword>
<evidence type="ECO:0000256" key="8">
    <source>
        <dbReference type="ARBA" id="ARBA00022679"/>
    </source>
</evidence>
<evidence type="ECO:0000256" key="9">
    <source>
        <dbReference type="ARBA" id="ARBA00022691"/>
    </source>
</evidence>
<dbReference type="OrthoDB" id="9815641at2"/>
<keyword evidence="5 12" id="KW-0963">Cytoplasm</keyword>
<dbReference type="InterPro" id="IPR029028">
    <property type="entry name" value="Alpha/beta_knot_MTases"/>
</dbReference>
<dbReference type="PANTHER" id="PTHR30027">
    <property type="entry name" value="RIBOSOMAL RNA SMALL SUBUNIT METHYLTRANSFERASE E"/>
    <property type="match status" value="1"/>
</dbReference>
<dbReference type="SUPFAM" id="SSF88697">
    <property type="entry name" value="PUA domain-like"/>
    <property type="match status" value="1"/>
</dbReference>
<comment type="similarity">
    <text evidence="2 12">Belongs to the RNA methyltransferase RsmE family.</text>
</comment>
<reference evidence="16" key="1">
    <citation type="submission" date="2016-08" db="EMBL/GenBank/DDBJ databases">
        <authorList>
            <person name="Varghese N."/>
            <person name="Submissions Spin"/>
        </authorList>
    </citation>
    <scope>NUCLEOTIDE SEQUENCE [LARGE SCALE GENOMIC DNA]</scope>
    <source>
        <strain evidence="16">SGD-1123</strain>
    </source>
</reference>
<evidence type="ECO:0000256" key="2">
    <source>
        <dbReference type="ARBA" id="ARBA00005528"/>
    </source>
</evidence>
<dbReference type="Pfam" id="PF04452">
    <property type="entry name" value="Methyltrans_RNA"/>
    <property type="match status" value="1"/>
</dbReference>
<dbReference type="Pfam" id="PF20260">
    <property type="entry name" value="PUA_4"/>
    <property type="match status" value="1"/>
</dbReference>
<dbReference type="PIRSF" id="PIRSF015601">
    <property type="entry name" value="MTase_slr0722"/>
    <property type="match status" value="1"/>
</dbReference>
<dbReference type="NCBIfam" id="NF008692">
    <property type="entry name" value="PRK11713.1-5"/>
    <property type="match status" value="1"/>
</dbReference>
<comment type="function">
    <text evidence="10 12">Specifically methylates the N3 position of the uracil ring of uridine 1498 (m3U1498) in 16S rRNA. Acts on the fully assembled 30S ribosomal subunit.</text>
</comment>
<evidence type="ECO:0000259" key="13">
    <source>
        <dbReference type="Pfam" id="PF04452"/>
    </source>
</evidence>
<dbReference type="GO" id="GO:0005737">
    <property type="term" value="C:cytoplasm"/>
    <property type="evidence" value="ECO:0007669"/>
    <property type="project" value="UniProtKB-SubCell"/>
</dbReference>
<comment type="catalytic activity">
    <reaction evidence="11 12">
        <text>uridine(1498) in 16S rRNA + S-adenosyl-L-methionine = N(3)-methyluridine(1498) in 16S rRNA + S-adenosyl-L-homocysteine + H(+)</text>
        <dbReference type="Rhea" id="RHEA:42920"/>
        <dbReference type="Rhea" id="RHEA-COMP:10283"/>
        <dbReference type="Rhea" id="RHEA-COMP:10284"/>
        <dbReference type="ChEBI" id="CHEBI:15378"/>
        <dbReference type="ChEBI" id="CHEBI:57856"/>
        <dbReference type="ChEBI" id="CHEBI:59789"/>
        <dbReference type="ChEBI" id="CHEBI:65315"/>
        <dbReference type="ChEBI" id="CHEBI:74502"/>
        <dbReference type="EC" id="2.1.1.193"/>
    </reaction>
</comment>
<dbReference type="InterPro" id="IPR046887">
    <property type="entry name" value="RsmE_PUA-like"/>
</dbReference>
<comment type="subcellular location">
    <subcellularLocation>
        <location evidence="1 12">Cytoplasm</location>
    </subcellularLocation>
</comment>
<dbReference type="RefSeq" id="WP_058297817.1">
    <property type="nucleotide sequence ID" value="NZ_FMAU01000001.1"/>
</dbReference>
<evidence type="ECO:0000256" key="7">
    <source>
        <dbReference type="ARBA" id="ARBA00022603"/>
    </source>
</evidence>
<dbReference type="AlphaFoldDB" id="A0A0V8HM72"/>
<evidence type="ECO:0000313" key="15">
    <source>
        <dbReference type="EMBL" id="SCB89165.1"/>
    </source>
</evidence>
<feature type="domain" description="Ribosomal RNA small subunit methyltransferase E PUA-like" evidence="14">
    <location>
        <begin position="18"/>
        <end position="64"/>
    </location>
</feature>
<name>A0A0V8HM72_9BACI</name>
<proteinExistence type="inferred from homology"/>
<keyword evidence="9 12" id="KW-0949">S-adenosyl-L-methionine</keyword>
<evidence type="ECO:0000256" key="11">
    <source>
        <dbReference type="ARBA" id="ARBA00047944"/>
    </source>
</evidence>
<keyword evidence="8 12" id="KW-0808">Transferase</keyword>
<keyword evidence="6 12" id="KW-0698">rRNA processing</keyword>
<dbReference type="Proteomes" id="UP000181997">
    <property type="component" value="Unassembled WGS sequence"/>
</dbReference>
<evidence type="ECO:0000256" key="12">
    <source>
        <dbReference type="PIRNR" id="PIRNR015601"/>
    </source>
</evidence>
<dbReference type="CDD" id="cd18084">
    <property type="entry name" value="RsmE-like"/>
    <property type="match status" value="1"/>
</dbReference>
<accession>A0A0V8HM72</accession>
<dbReference type="GO" id="GO:0070042">
    <property type="term" value="F:rRNA (uridine-N3-)-methyltransferase activity"/>
    <property type="evidence" value="ECO:0007669"/>
    <property type="project" value="TreeGrafter"/>
</dbReference>
<evidence type="ECO:0000256" key="5">
    <source>
        <dbReference type="ARBA" id="ARBA00022490"/>
    </source>
</evidence>
<evidence type="ECO:0000256" key="3">
    <source>
        <dbReference type="ARBA" id="ARBA00012328"/>
    </source>
</evidence>
<sequence length="250" mass="28191">MQRYFIDNRYSESSPVIITGEDYHHIVRVMRMKEDDHIYVVFPDQSSAAARIETISSDSVEAVVVEWETDTKELPVKVAIASGLPKGDKLELIFQKGTELGADQFIPFTADRSIVKWDEKKAKKKLDRWEKIVKEAAEQSHRNVVPSVSSPVSFKELLTLSKHFDHTLVAYEEEARTGEKSNLSRTLGSIKDGESILVVFGPEGGLTENEVGRCRQEGFLICGLGPRILRTETAPLYVLSAMSYQLELMR</sequence>